<sequence length="333" mass="37713">MTTKKRKSLANNDVAENDTPAEKRVKHFSAKWFRDNLYNGNEIKARTLDRCIGNHVTQCRSVQIVGNDTCTVFSSPARGLGHHGYEGYQLCAVSHCWLRVIDHISKGPRFDRRHLQIVSEALCLKRALKNFLEACKNKEDVVGEYFAAGGDAMEIIKLLDRKTDKINLLFTVPLLSVINQIIVSEMRSGEELHRSTEAACRQLLYSHLDTVHFMLGAEASSHSRRTILTLLAAMVTANPQLAKEVLAHVNFPPSELKQLTTHRKPQDKNNTRTCFIRFLMAFLIGGDVHVIKLLTDKKVLEYVSIGELLRQVLDKNYISPISMVLAVNYHKHL</sequence>
<dbReference type="InterPro" id="IPR021714">
    <property type="entry name" value="URB1_N"/>
</dbReference>
<dbReference type="EMBL" id="CAJPIN010005518">
    <property type="protein sequence ID" value="CAG2057501.1"/>
    <property type="molecule type" value="Genomic_DNA"/>
</dbReference>
<evidence type="ECO:0000313" key="3">
    <source>
        <dbReference type="EMBL" id="CAG2057501.1"/>
    </source>
</evidence>
<dbReference type="InterPro" id="IPR039844">
    <property type="entry name" value="URB1"/>
</dbReference>
<keyword evidence="4" id="KW-1185">Reference proteome</keyword>
<dbReference type="PANTHER" id="PTHR13500">
    <property type="entry name" value="NUCLEOLAR PRERIBOSOMAL-ASSOCIATED PROTEIN 1"/>
    <property type="match status" value="1"/>
</dbReference>
<proteinExistence type="predicted"/>
<name>A0ABN7NWI9_TIMPD</name>
<dbReference type="PANTHER" id="PTHR13500:SF0">
    <property type="entry name" value="NUCLEOLAR PRE-RIBOSOMAL-ASSOCIATED PROTEIN 1"/>
    <property type="match status" value="1"/>
</dbReference>
<protein>
    <recommendedName>
        <fullName evidence="2">URB1 N-terminal domain-containing protein</fullName>
    </recommendedName>
</protein>
<feature type="region of interest" description="Disordered" evidence="1">
    <location>
        <begin position="1"/>
        <end position="20"/>
    </location>
</feature>
<evidence type="ECO:0000313" key="4">
    <source>
        <dbReference type="Proteomes" id="UP001153148"/>
    </source>
</evidence>
<gene>
    <name evidence="3" type="ORF">TPAB3V08_LOCUS4479</name>
</gene>
<evidence type="ECO:0000259" key="2">
    <source>
        <dbReference type="Pfam" id="PF11707"/>
    </source>
</evidence>
<evidence type="ECO:0000256" key="1">
    <source>
        <dbReference type="SAM" id="MobiDB-lite"/>
    </source>
</evidence>
<dbReference type="Proteomes" id="UP001153148">
    <property type="component" value="Unassembled WGS sequence"/>
</dbReference>
<comment type="caution">
    <text evidence="3">The sequence shown here is derived from an EMBL/GenBank/DDBJ whole genome shotgun (WGS) entry which is preliminary data.</text>
</comment>
<feature type="domain" description="URB1 N-terminal" evidence="2">
    <location>
        <begin position="171"/>
        <end position="300"/>
    </location>
</feature>
<organism evidence="3 4">
    <name type="scientific">Timema podura</name>
    <name type="common">Walking stick</name>
    <dbReference type="NCBI Taxonomy" id="61482"/>
    <lineage>
        <taxon>Eukaryota</taxon>
        <taxon>Metazoa</taxon>
        <taxon>Ecdysozoa</taxon>
        <taxon>Arthropoda</taxon>
        <taxon>Hexapoda</taxon>
        <taxon>Insecta</taxon>
        <taxon>Pterygota</taxon>
        <taxon>Neoptera</taxon>
        <taxon>Polyneoptera</taxon>
        <taxon>Phasmatodea</taxon>
        <taxon>Timematodea</taxon>
        <taxon>Timematoidea</taxon>
        <taxon>Timematidae</taxon>
        <taxon>Timema</taxon>
    </lineage>
</organism>
<accession>A0ABN7NWI9</accession>
<reference evidence="3" key="1">
    <citation type="submission" date="2021-03" db="EMBL/GenBank/DDBJ databases">
        <authorList>
            <person name="Tran Van P."/>
        </authorList>
    </citation>
    <scope>NUCLEOTIDE SEQUENCE</scope>
</reference>
<dbReference type="Pfam" id="PF11707">
    <property type="entry name" value="Npa1"/>
    <property type="match status" value="1"/>
</dbReference>